<dbReference type="AlphaFoldDB" id="A0AA38HV01"/>
<feature type="domain" description="PIH1 N-terminal" evidence="5">
    <location>
        <begin position="41"/>
        <end position="201"/>
    </location>
</feature>
<dbReference type="InterPro" id="IPR012981">
    <property type="entry name" value="PIH1_N"/>
</dbReference>
<dbReference type="EMBL" id="JALNTZ010000008">
    <property type="protein sequence ID" value="KAJ3643526.1"/>
    <property type="molecule type" value="Genomic_DNA"/>
</dbReference>
<evidence type="ECO:0000256" key="3">
    <source>
        <dbReference type="HAMAP-Rule" id="MF_03069"/>
    </source>
</evidence>
<evidence type="ECO:0000256" key="1">
    <source>
        <dbReference type="ARBA" id="ARBA00022490"/>
    </source>
</evidence>
<evidence type="ECO:0000259" key="6">
    <source>
        <dbReference type="Pfam" id="PF18201"/>
    </source>
</evidence>
<evidence type="ECO:0000313" key="8">
    <source>
        <dbReference type="Proteomes" id="UP001168821"/>
    </source>
</evidence>
<dbReference type="Proteomes" id="UP001168821">
    <property type="component" value="Unassembled WGS sequence"/>
</dbReference>
<dbReference type="GO" id="GO:0070286">
    <property type="term" value="P:axonemal dynein complex assembly"/>
    <property type="evidence" value="ECO:0007669"/>
    <property type="project" value="UniProtKB-UniRule"/>
</dbReference>
<name>A0AA38HV01_9CUCU</name>
<feature type="region of interest" description="Disordered" evidence="4">
    <location>
        <begin position="618"/>
        <end position="691"/>
    </location>
</feature>
<dbReference type="InterPro" id="IPR041442">
    <property type="entry name" value="PIH1D1/2/3_CS-like"/>
</dbReference>
<dbReference type="GO" id="GO:0060285">
    <property type="term" value="P:cilium-dependent cell motility"/>
    <property type="evidence" value="ECO:0007669"/>
    <property type="project" value="UniProtKB-UniRule"/>
</dbReference>
<comment type="function">
    <text evidence="3">Required for cytoplasmic pre-assembly of axonemal dyneins, thereby playing a central role in motility in cilia and flagella. Involved in pre-assembly of dynein arm complexes in the cytoplasm before intraflagellar transport loads them for the ciliary compartment.</text>
</comment>
<dbReference type="InterPro" id="IPR034727">
    <property type="entry name" value="Kintoun"/>
</dbReference>
<protein>
    <recommendedName>
        <fullName evidence="3">Protein kintoun</fullName>
    </recommendedName>
    <alternativeName>
        <fullName evidence="3">Dynein assembly factor 2, axonemal homolog</fullName>
    </alternativeName>
</protein>
<feature type="domain" description="PIH1D1/2/3 CS-like" evidence="6">
    <location>
        <begin position="243"/>
        <end position="344"/>
    </location>
</feature>
<evidence type="ECO:0000256" key="2">
    <source>
        <dbReference type="ARBA" id="ARBA00024190"/>
    </source>
</evidence>
<dbReference type="PANTHER" id="PTHR22997">
    <property type="entry name" value="PIH1 DOMAIN-CONTAINING PROTEIN 1"/>
    <property type="match status" value="1"/>
</dbReference>
<gene>
    <name evidence="7" type="ORF">Zmor_026230</name>
</gene>
<comment type="subcellular location">
    <subcellularLocation>
        <location evidence="3">Cytoplasm</location>
    </subcellularLocation>
    <subcellularLocation>
        <location evidence="2">Dynein axonemal particle</location>
    </subcellularLocation>
</comment>
<dbReference type="HAMAP" id="MF_03069">
    <property type="entry name" value="Kintoun"/>
    <property type="match status" value="1"/>
</dbReference>
<evidence type="ECO:0000259" key="5">
    <source>
        <dbReference type="Pfam" id="PF08190"/>
    </source>
</evidence>
<accession>A0AA38HV01</accession>
<evidence type="ECO:0000256" key="4">
    <source>
        <dbReference type="SAM" id="MobiDB-lite"/>
    </source>
</evidence>
<feature type="compositionally biased region" description="Basic residues" evidence="4">
    <location>
        <begin position="622"/>
        <end position="638"/>
    </location>
</feature>
<feature type="region of interest" description="Disordered" evidence="4">
    <location>
        <begin position="556"/>
        <end position="576"/>
    </location>
</feature>
<feature type="region of interest" description="Disordered" evidence="4">
    <location>
        <begin position="350"/>
        <end position="374"/>
    </location>
</feature>
<dbReference type="GO" id="GO:0120293">
    <property type="term" value="C:dynein axonemal particle"/>
    <property type="evidence" value="ECO:0007669"/>
    <property type="project" value="UniProtKB-SubCell"/>
</dbReference>
<dbReference type="Pfam" id="PF08190">
    <property type="entry name" value="PIH1"/>
    <property type="match status" value="1"/>
</dbReference>
<keyword evidence="1 3" id="KW-0963">Cytoplasm</keyword>
<organism evidence="7 8">
    <name type="scientific">Zophobas morio</name>
    <dbReference type="NCBI Taxonomy" id="2755281"/>
    <lineage>
        <taxon>Eukaryota</taxon>
        <taxon>Metazoa</taxon>
        <taxon>Ecdysozoa</taxon>
        <taxon>Arthropoda</taxon>
        <taxon>Hexapoda</taxon>
        <taxon>Insecta</taxon>
        <taxon>Pterygota</taxon>
        <taxon>Neoptera</taxon>
        <taxon>Endopterygota</taxon>
        <taxon>Coleoptera</taxon>
        <taxon>Polyphaga</taxon>
        <taxon>Cucujiformia</taxon>
        <taxon>Tenebrionidae</taxon>
        <taxon>Zophobas</taxon>
    </lineage>
</organism>
<feature type="compositionally biased region" description="Basic and acidic residues" evidence="4">
    <location>
        <begin position="639"/>
        <end position="678"/>
    </location>
</feature>
<comment type="caution">
    <text evidence="7">The sequence shown here is derived from an EMBL/GenBank/DDBJ whole genome shotgun (WGS) entry which is preliminary data.</text>
</comment>
<comment type="similarity">
    <text evidence="3">Belongs to the PIH1 family. Kintoun subfamily.</text>
</comment>
<feature type="compositionally biased region" description="Basic and acidic residues" evidence="4">
    <location>
        <begin position="522"/>
        <end position="540"/>
    </location>
</feature>
<proteinExistence type="inferred from homology"/>
<dbReference type="PANTHER" id="PTHR22997:SF3">
    <property type="entry name" value="PROTEIN KINTOUN"/>
    <property type="match status" value="1"/>
</dbReference>
<dbReference type="Pfam" id="PF18201">
    <property type="entry name" value="PIH1_CS"/>
    <property type="match status" value="1"/>
</dbReference>
<sequence>MASTFEKFKELDLSREEVERIGEALKKEEFRKLLVDYVEEVQNPENQKKYQEEITELERERGVDVTFINPNPGYVIKTSVDGSKKCFINVCVNDNIQKPSSSPACKEGTKGLQWALPHSLTPPREDIDNKGARCVVYDVVFHPDTLHLAYKNKGFRAMVNATACEAVEGNFDVALDKKNLKFPKLQYKGMPHSSVVRKPIEGFVAPEMDQNEKELLDKIYPPVDTHKKKVKKTSRKIDDKSNYTTPKYVIKHRSHVDIQDCVEDKQAKLHAAIPRELIVEVNLPLLKSSSDITLDVTEKTLQLTSEKPSKYKLNLTLPYRVSQDNGNAKFDKDLKKLIVTLPVKRTVPDYAHDSGVESDQGSPTTPLSEDDPCDKVFSESDHRTSFLEPNSSYDLPEFTCHLFENTLAFTLNVKNVAESSITKLVQTSSIHVKFTSVSPSYYESHYSFYVKLPSQTIVEDRVQIETWDNNVIVQIPFCDNELEYYFYGLNDLDLKKKFLEEPCILNSILQNPIPEEPEADVEEKTSESSDTVEENRSENIITEKSRAINIAGTSYESSGDELSYSYSPSKSRESSLDDIVCSSLESAIPEDGEISTSLKKTVRFNDVIMRQLYRSNSSILGQKKKNQRKARNKKRAQERRHSESEASEIEDRKDDAQDKGDNENNEASDTKDDEEKSDYITSDIFDMDMSF</sequence>
<feature type="compositionally biased region" description="Polar residues" evidence="4">
    <location>
        <begin position="357"/>
        <end position="367"/>
    </location>
</feature>
<dbReference type="InterPro" id="IPR050734">
    <property type="entry name" value="PIH1/Kintoun_subfamily"/>
</dbReference>
<feature type="region of interest" description="Disordered" evidence="4">
    <location>
        <begin position="514"/>
        <end position="540"/>
    </location>
</feature>
<evidence type="ECO:0000313" key="7">
    <source>
        <dbReference type="EMBL" id="KAJ3643526.1"/>
    </source>
</evidence>
<keyword evidence="8" id="KW-1185">Reference proteome</keyword>
<reference evidence="7" key="1">
    <citation type="journal article" date="2023" name="G3 (Bethesda)">
        <title>Whole genome assemblies of Zophobas morio and Tenebrio molitor.</title>
        <authorList>
            <person name="Kaur S."/>
            <person name="Stinson S.A."/>
            <person name="diCenzo G.C."/>
        </authorList>
    </citation>
    <scope>NUCLEOTIDE SEQUENCE</scope>
    <source>
        <strain evidence="7">QUZm001</strain>
    </source>
</reference>